<dbReference type="PANTHER" id="PTHR43479:SF11">
    <property type="entry name" value="ACREF_ENVCD OPERON REPRESSOR-RELATED"/>
    <property type="match status" value="1"/>
</dbReference>
<evidence type="ECO:0000313" key="4">
    <source>
        <dbReference type="EMBL" id="SCP98536.1"/>
    </source>
</evidence>
<evidence type="ECO:0000313" key="5">
    <source>
        <dbReference type="Proteomes" id="UP000199315"/>
    </source>
</evidence>
<dbReference type="STRING" id="1619234.SAMN05421730_102214"/>
<dbReference type="SUPFAM" id="SSF46689">
    <property type="entry name" value="Homeodomain-like"/>
    <property type="match status" value="1"/>
</dbReference>
<name>A0A1D3TWB9_9FIRM</name>
<feature type="DNA-binding region" description="H-T-H motif" evidence="2">
    <location>
        <begin position="37"/>
        <end position="56"/>
    </location>
</feature>
<dbReference type="PROSITE" id="PS00018">
    <property type="entry name" value="EF_HAND_1"/>
    <property type="match status" value="1"/>
</dbReference>
<feature type="domain" description="HTH tetR-type" evidence="3">
    <location>
        <begin position="14"/>
        <end position="74"/>
    </location>
</feature>
<reference evidence="4 5" key="1">
    <citation type="submission" date="2016-09" db="EMBL/GenBank/DDBJ databases">
        <authorList>
            <person name="Capua I."/>
            <person name="De Benedictis P."/>
            <person name="Joannis T."/>
            <person name="Lombin L.H."/>
            <person name="Cattoli G."/>
        </authorList>
    </citation>
    <scope>NUCLEOTIDE SEQUENCE [LARGE SCALE GENOMIC DNA]</scope>
    <source>
        <strain evidence="4 5">GluBS11</strain>
    </source>
</reference>
<dbReference type="InterPro" id="IPR001647">
    <property type="entry name" value="HTH_TetR"/>
</dbReference>
<evidence type="ECO:0000256" key="2">
    <source>
        <dbReference type="PROSITE-ProRule" id="PRU00335"/>
    </source>
</evidence>
<dbReference type="PROSITE" id="PS50977">
    <property type="entry name" value="HTH_TETR_2"/>
    <property type="match status" value="1"/>
</dbReference>
<proteinExistence type="predicted"/>
<dbReference type="InterPro" id="IPR009057">
    <property type="entry name" value="Homeodomain-like_sf"/>
</dbReference>
<organism evidence="4 5">
    <name type="scientific">Anaerobium acetethylicum</name>
    <dbReference type="NCBI Taxonomy" id="1619234"/>
    <lineage>
        <taxon>Bacteria</taxon>
        <taxon>Bacillati</taxon>
        <taxon>Bacillota</taxon>
        <taxon>Clostridia</taxon>
        <taxon>Lachnospirales</taxon>
        <taxon>Lachnospiraceae</taxon>
        <taxon>Anaerobium</taxon>
    </lineage>
</organism>
<dbReference type="InterPro" id="IPR018247">
    <property type="entry name" value="EF_Hand_1_Ca_BS"/>
</dbReference>
<dbReference type="GO" id="GO:0003677">
    <property type="term" value="F:DNA binding"/>
    <property type="evidence" value="ECO:0007669"/>
    <property type="project" value="UniProtKB-UniRule"/>
</dbReference>
<dbReference type="RefSeq" id="WP_091235556.1">
    <property type="nucleotide sequence ID" value="NZ_FMKA01000022.1"/>
</dbReference>
<dbReference type="AlphaFoldDB" id="A0A1D3TWB9"/>
<keyword evidence="1 2" id="KW-0238">DNA-binding</keyword>
<dbReference type="Gene3D" id="1.10.357.10">
    <property type="entry name" value="Tetracycline Repressor, domain 2"/>
    <property type="match status" value="1"/>
</dbReference>
<accession>A0A1D3TWB9</accession>
<protein>
    <submittedName>
        <fullName evidence="4">DNA-binding transcriptional regulator, AcrR family</fullName>
    </submittedName>
</protein>
<dbReference type="EMBL" id="FMKA01000022">
    <property type="protein sequence ID" value="SCP98536.1"/>
    <property type="molecule type" value="Genomic_DNA"/>
</dbReference>
<gene>
    <name evidence="4" type="ORF">SAMN05421730_102214</name>
</gene>
<dbReference type="InterPro" id="IPR050624">
    <property type="entry name" value="HTH-type_Tx_Regulator"/>
</dbReference>
<evidence type="ECO:0000259" key="3">
    <source>
        <dbReference type="PROSITE" id="PS50977"/>
    </source>
</evidence>
<dbReference type="OrthoDB" id="9810250at2"/>
<sequence>MTGPSAGIRTTKSEQTKQRITDAYLDLILHKKWDKISVKEICSSVNITRGTFYQYYNDIYDLMEQIEASLLADITHRYTVLQKERHTPLPPELFEAKFDYAPPLALFAWFDFCKEHKKAIAVLLDPKHGDTYFVKKLKHILNEHIEHMMDDDGMPHDPLRSHFTKIYLELHFLAARTWLDSDKDDFLSIPEVINLLNTMRVGANYLTYKRLTSPDFDVKMKFLED</sequence>
<dbReference type="Proteomes" id="UP000199315">
    <property type="component" value="Unassembled WGS sequence"/>
</dbReference>
<dbReference type="PANTHER" id="PTHR43479">
    <property type="entry name" value="ACREF/ENVCD OPERON REPRESSOR-RELATED"/>
    <property type="match status" value="1"/>
</dbReference>
<keyword evidence="5" id="KW-1185">Reference proteome</keyword>
<evidence type="ECO:0000256" key="1">
    <source>
        <dbReference type="ARBA" id="ARBA00023125"/>
    </source>
</evidence>